<organism evidence="9 10">
    <name type="scientific">Kryptolebias marmoratus</name>
    <name type="common">Mangrove killifish</name>
    <name type="synonym">Rivulus marmoratus</name>
    <dbReference type="NCBI Taxonomy" id="37003"/>
    <lineage>
        <taxon>Eukaryota</taxon>
        <taxon>Metazoa</taxon>
        <taxon>Chordata</taxon>
        <taxon>Craniata</taxon>
        <taxon>Vertebrata</taxon>
        <taxon>Euteleostomi</taxon>
        <taxon>Actinopterygii</taxon>
        <taxon>Neopterygii</taxon>
        <taxon>Teleostei</taxon>
        <taxon>Neoteleostei</taxon>
        <taxon>Acanthomorphata</taxon>
        <taxon>Ovalentaria</taxon>
        <taxon>Atherinomorphae</taxon>
        <taxon>Cyprinodontiformes</taxon>
        <taxon>Rivulidae</taxon>
        <taxon>Kryptolebias</taxon>
    </lineage>
</organism>
<dbReference type="InterPro" id="IPR052056">
    <property type="entry name" value="Mono-ARTD/PARP"/>
</dbReference>
<dbReference type="InterPro" id="IPR012677">
    <property type="entry name" value="Nucleotide-bd_a/b_plait_sf"/>
</dbReference>
<evidence type="ECO:0000256" key="3">
    <source>
        <dbReference type="ARBA" id="ARBA00022679"/>
    </source>
</evidence>
<dbReference type="OMA" id="HYWEEEI"/>
<dbReference type="PANTHER" id="PTHR14453">
    <property type="entry name" value="PARP/ZINC FINGER CCCH TYPE DOMAIN CONTAINING PROTEIN"/>
    <property type="match status" value="1"/>
</dbReference>
<dbReference type="EC" id="2.4.2.-" evidence="7"/>
<dbReference type="PROSITE" id="PS51059">
    <property type="entry name" value="PARP_CATALYTIC"/>
    <property type="match status" value="1"/>
</dbReference>
<dbReference type="GO" id="GO:0005737">
    <property type="term" value="C:cytoplasm"/>
    <property type="evidence" value="ECO:0007669"/>
    <property type="project" value="TreeGrafter"/>
</dbReference>
<dbReference type="GO" id="GO:0005634">
    <property type="term" value="C:nucleus"/>
    <property type="evidence" value="ECO:0007669"/>
    <property type="project" value="UniProtKB-SubCell"/>
</dbReference>
<evidence type="ECO:0000256" key="5">
    <source>
        <dbReference type="ARBA" id="ARBA00023242"/>
    </source>
</evidence>
<dbReference type="GeneID" id="108249077"/>
<dbReference type="CDD" id="cd01439">
    <property type="entry name" value="TCCD_inducible_PARP_like"/>
    <property type="match status" value="1"/>
</dbReference>
<dbReference type="PANTHER" id="PTHR14453:SF107">
    <property type="entry name" value="POLY [ADP-RIBOSE] POLYMERASE"/>
    <property type="match status" value="1"/>
</dbReference>
<dbReference type="Pfam" id="PF23222">
    <property type="entry name" value="RRM_PARP14_1"/>
    <property type="match status" value="1"/>
</dbReference>
<keyword evidence="5" id="KW-0539">Nucleus</keyword>
<evidence type="ECO:0000313" key="9">
    <source>
        <dbReference type="Ensembl" id="ENSKMAP00000001168.1"/>
    </source>
</evidence>
<comment type="similarity">
    <text evidence="6">Belongs to the ARTD/PARP family.</text>
</comment>
<dbReference type="KEGG" id="kmr:108249077"/>
<dbReference type="Gene3D" id="3.30.70.330">
    <property type="match status" value="1"/>
</dbReference>
<keyword evidence="4 7" id="KW-0520">NAD</keyword>
<dbReference type="AlphaFoldDB" id="A0A3Q2ZCC3"/>
<accession>A0A3Q2ZCC3</accession>
<dbReference type="GeneTree" id="ENSGT00940000154311"/>
<sequence>MHEYQHSLFFEASDLTDREKEKIRRHFQKRRDSGGGDCAMIEKVGNNIYRVSFKEKQDQERVLQRKFHAVPLPGGELCLTVSRTSLPQTQDQLTTSQSQTCTKPNAKHFEKIFRMDIFLLFYLQENPKAFKVLQKQLSSIGCMLEFNFDEEEVVVRWEIEKVDTKAFGAAEKWELQVDRIFTSFTENYVCHHVLEPKQVKQLLQDHSFVTDDIKVYPECGYAVVVGETEAVKEKIAILEKNMPIQKELPVVENRFKLVEDEFSREMSAHYPEIKVTRGTNIIILQGPDEKVHSGAAKLDEVIKKIKEKRVQLHPSLLTFMSINGITSKYETRFLQSLRSPVTLEVGSDLVLSSLSSNALDEAEAAVLRDLSVARVKLQGAAAVPPELTRVQEILNEARSQVNRGEVRVEVSFIPASSGTPVIDVQLVGHTGFVNKLKEFLHDYQINRVLTQKVLNLQLPELVDNFDKILKMIGMKQTDVTLKTSHFPNPCVLVSGPRRRVNETLQALQSTLASLTSDTLVLDGPGALRYFKGDGKVGKELVETSCQVLIWEQEVSVPQLPQTQQQVSLTADLSFLNISASGTPSAFQFLGLCREDVDEAMAKLKDLYKTQFSTHTFKNEELKGLTKDDMLELQQLVDSEGLYVRKDPTGNITVNGIKDGVNKIILMVNTSLPRKEMRVMEEDKLYTRVMWCILGQSRDWERLPKTANHNLENGAAAGGIQDAQGVLWQVDLQNMEATTRVPGQRTKLKRLENLPDFIFPLYWDSMAAGEAMKVVVLQPFSQEYQRVQIGFKRTANNNILKIERLQNIHLRRAYEGQKRHLSEKNKRSGGAGEKFLYHGTTQENAVSIMNTGFNRRFAGQNATSYGSGTYFAVNANYSAATAFSKPAADGSQLMFVARVLTGVYTQGQHGMKVPPPRDSQRPHDLYDSVVNRVDNPNMYIVFHDDQAYPDYLITFK</sequence>
<evidence type="ECO:0000256" key="7">
    <source>
        <dbReference type="RuleBase" id="RU362114"/>
    </source>
</evidence>
<keyword evidence="2 7" id="KW-0328">Glycosyltransferase</keyword>
<dbReference type="GO" id="GO:0070212">
    <property type="term" value="P:protein poly-ADP-ribosylation"/>
    <property type="evidence" value="ECO:0007669"/>
    <property type="project" value="TreeGrafter"/>
</dbReference>
<evidence type="ECO:0000256" key="2">
    <source>
        <dbReference type="ARBA" id="ARBA00022676"/>
    </source>
</evidence>
<dbReference type="Gene3D" id="3.90.228.10">
    <property type="match status" value="1"/>
</dbReference>
<proteinExistence type="inferred from homology"/>
<feature type="domain" description="PARP catalytic" evidence="8">
    <location>
        <begin position="758"/>
        <end position="955"/>
    </location>
</feature>
<evidence type="ECO:0000256" key="6">
    <source>
        <dbReference type="ARBA" id="ARBA00024347"/>
    </source>
</evidence>
<dbReference type="SUPFAM" id="SSF56399">
    <property type="entry name" value="ADP-ribosylation"/>
    <property type="match status" value="1"/>
</dbReference>
<dbReference type="Ensembl" id="ENSKMAT00000001205.1">
    <property type="protein sequence ID" value="ENSKMAP00000001168.1"/>
    <property type="gene ID" value="ENSKMAG00000000939.1"/>
</dbReference>
<dbReference type="OrthoDB" id="6133115at2759"/>
<protein>
    <recommendedName>
        <fullName evidence="7">Poly [ADP-ribose] polymerase</fullName>
        <shortName evidence="7">PARP</shortName>
        <ecNumber evidence="7">2.4.2.-</ecNumber>
    </recommendedName>
</protein>
<dbReference type="GO" id="GO:0003950">
    <property type="term" value="F:NAD+ poly-ADP-ribosyltransferase activity"/>
    <property type="evidence" value="ECO:0007669"/>
    <property type="project" value="UniProtKB-UniRule"/>
</dbReference>
<dbReference type="GO" id="GO:1990404">
    <property type="term" value="F:NAD+-protein mono-ADP-ribosyltransferase activity"/>
    <property type="evidence" value="ECO:0007669"/>
    <property type="project" value="TreeGrafter"/>
</dbReference>
<comment type="subcellular location">
    <subcellularLocation>
        <location evidence="1">Nucleus</location>
    </subcellularLocation>
</comment>
<dbReference type="GO" id="GO:0010629">
    <property type="term" value="P:negative regulation of gene expression"/>
    <property type="evidence" value="ECO:0007669"/>
    <property type="project" value="TreeGrafter"/>
</dbReference>
<dbReference type="Proteomes" id="UP000264800">
    <property type="component" value="Unplaced"/>
</dbReference>
<dbReference type="GO" id="GO:0003714">
    <property type="term" value="F:transcription corepressor activity"/>
    <property type="evidence" value="ECO:0007669"/>
    <property type="project" value="TreeGrafter"/>
</dbReference>
<reference evidence="9" key="2">
    <citation type="submission" date="2025-09" db="UniProtKB">
        <authorList>
            <consortium name="Ensembl"/>
        </authorList>
    </citation>
    <scope>IDENTIFICATION</scope>
</reference>
<name>A0A3Q2ZCC3_KRYMA</name>
<evidence type="ECO:0000259" key="8">
    <source>
        <dbReference type="PROSITE" id="PS51059"/>
    </source>
</evidence>
<keyword evidence="10" id="KW-1185">Reference proteome</keyword>
<dbReference type="FunFam" id="3.90.228.10:FF:000008">
    <property type="entry name" value="Poly [ADP-ribose] polymerase"/>
    <property type="match status" value="1"/>
</dbReference>
<reference evidence="9" key="1">
    <citation type="submission" date="2025-08" db="UniProtKB">
        <authorList>
            <consortium name="Ensembl"/>
        </authorList>
    </citation>
    <scope>IDENTIFICATION</scope>
</reference>
<evidence type="ECO:0000313" key="10">
    <source>
        <dbReference type="Proteomes" id="UP000264800"/>
    </source>
</evidence>
<evidence type="ECO:0000256" key="1">
    <source>
        <dbReference type="ARBA" id="ARBA00004123"/>
    </source>
</evidence>
<dbReference type="InterPro" id="IPR057051">
    <property type="entry name" value="PARP14_RPM_1"/>
</dbReference>
<keyword evidence="3 7" id="KW-0808">Transferase</keyword>
<evidence type="ECO:0000256" key="4">
    <source>
        <dbReference type="ARBA" id="ARBA00023027"/>
    </source>
</evidence>
<dbReference type="InterPro" id="IPR012317">
    <property type="entry name" value="Poly(ADP-ribose)pol_cat_dom"/>
</dbReference>
<dbReference type="Pfam" id="PF00644">
    <property type="entry name" value="PARP"/>
    <property type="match status" value="1"/>
</dbReference>